<name>A0AAP3AH77_MICLU</name>
<keyword evidence="2" id="KW-0812">Transmembrane</keyword>
<feature type="compositionally biased region" description="Low complexity" evidence="1">
    <location>
        <begin position="89"/>
        <end position="110"/>
    </location>
</feature>
<feature type="transmembrane region" description="Helical" evidence="2">
    <location>
        <begin position="39"/>
        <end position="58"/>
    </location>
</feature>
<dbReference type="AlphaFoldDB" id="A0AAP3AH77"/>
<accession>A0AAP3AH77</accession>
<evidence type="ECO:0000313" key="4">
    <source>
        <dbReference type="Proteomes" id="UP001205867"/>
    </source>
</evidence>
<gene>
    <name evidence="3" type="ORF">M3A82_007285</name>
</gene>
<proteinExistence type="predicted"/>
<keyword evidence="2" id="KW-0472">Membrane</keyword>
<dbReference type="EMBL" id="JALXKZ020000014">
    <property type="protein sequence ID" value="MCV7629142.1"/>
    <property type="molecule type" value="Genomic_DNA"/>
</dbReference>
<dbReference type="Proteomes" id="UP001205867">
    <property type="component" value="Unassembled WGS sequence"/>
</dbReference>
<feature type="transmembrane region" description="Helical" evidence="2">
    <location>
        <begin position="64"/>
        <end position="82"/>
    </location>
</feature>
<dbReference type="RefSeq" id="WP_206480867.1">
    <property type="nucleotide sequence ID" value="NZ_JAQKQK010000001.1"/>
</dbReference>
<evidence type="ECO:0000256" key="2">
    <source>
        <dbReference type="SAM" id="Phobius"/>
    </source>
</evidence>
<feature type="region of interest" description="Disordered" evidence="1">
    <location>
        <begin position="89"/>
        <end position="128"/>
    </location>
</feature>
<keyword evidence="2" id="KW-1133">Transmembrane helix</keyword>
<evidence type="ECO:0000256" key="1">
    <source>
        <dbReference type="SAM" id="MobiDB-lite"/>
    </source>
</evidence>
<organism evidence="3 4">
    <name type="scientific">Micrococcus luteus</name>
    <name type="common">Micrococcus lysodeikticus</name>
    <dbReference type="NCBI Taxonomy" id="1270"/>
    <lineage>
        <taxon>Bacteria</taxon>
        <taxon>Bacillati</taxon>
        <taxon>Actinomycetota</taxon>
        <taxon>Actinomycetes</taxon>
        <taxon>Micrococcales</taxon>
        <taxon>Micrococcaceae</taxon>
        <taxon>Micrococcus</taxon>
    </lineage>
</organism>
<sequence>MPLSEHEQRMLDQLEQQLRTEDPRLATQMADTGRHRLPVGRVVAGAILGVVGLLVVVLGVANHAILLGVLGVVVIGAGIFLLTTRPRAVASGASGPAARRPGAPRRQGSGDFMGRLERRWDERRARGD</sequence>
<comment type="caution">
    <text evidence="3">The sequence shown here is derived from an EMBL/GenBank/DDBJ whole genome shotgun (WGS) entry which is preliminary data.</text>
</comment>
<dbReference type="InterPro" id="IPR021401">
    <property type="entry name" value="DUF3040"/>
</dbReference>
<dbReference type="Pfam" id="PF11239">
    <property type="entry name" value="DUF3040"/>
    <property type="match status" value="1"/>
</dbReference>
<evidence type="ECO:0000313" key="3">
    <source>
        <dbReference type="EMBL" id="MCV7629142.1"/>
    </source>
</evidence>
<reference evidence="3" key="1">
    <citation type="submission" date="2023-06" db="EMBL/GenBank/DDBJ databases">
        <title>lsaBGC provides a comprehensive framework for evolutionary analysis of biosynthetic gene clusters within focal taxa.</title>
        <authorList>
            <person name="Salamzade R."/>
            <person name="Sandstrom S."/>
            <person name="Kalan L.R."/>
        </authorList>
    </citation>
    <scope>NUCLEOTIDE SEQUENCE</scope>
    <source>
        <strain evidence="3">P3-SID899</strain>
    </source>
</reference>
<protein>
    <submittedName>
        <fullName evidence="3">DUF3040 domain-containing protein</fullName>
    </submittedName>
</protein>
<feature type="compositionally biased region" description="Basic and acidic residues" evidence="1">
    <location>
        <begin position="114"/>
        <end position="128"/>
    </location>
</feature>